<gene>
    <name evidence="2" type="ORF">T440DRAFT_291525</name>
</gene>
<dbReference type="Proteomes" id="UP000799423">
    <property type="component" value="Unassembled WGS sequence"/>
</dbReference>
<name>A0A6A7BEC6_9PLEO</name>
<feature type="region of interest" description="Disordered" evidence="1">
    <location>
        <begin position="110"/>
        <end position="144"/>
    </location>
</feature>
<organism evidence="2 3">
    <name type="scientific">Plenodomus tracheiphilus IPT5</name>
    <dbReference type="NCBI Taxonomy" id="1408161"/>
    <lineage>
        <taxon>Eukaryota</taxon>
        <taxon>Fungi</taxon>
        <taxon>Dikarya</taxon>
        <taxon>Ascomycota</taxon>
        <taxon>Pezizomycotina</taxon>
        <taxon>Dothideomycetes</taxon>
        <taxon>Pleosporomycetidae</taxon>
        <taxon>Pleosporales</taxon>
        <taxon>Pleosporineae</taxon>
        <taxon>Leptosphaeriaceae</taxon>
        <taxon>Plenodomus</taxon>
    </lineage>
</organism>
<sequence length="183" mass="20579">MIRPKIAARARSQAFGNIHKLIYKGLPSILGHARRFAKGRGCKTDMMRKILSRTRVSDLLQVFSEHDQGLKNIMGAVPTATSPTHSSTHVHLSSQELQTEVLRQSQWLFSDSLENGPPGEKHRANQRSSIRGREHPPSNTCSTQLSHDLPCARAYTDKVLLASGSSRLYFTRCNIRNYWMGPE</sequence>
<keyword evidence="3" id="KW-1185">Reference proteome</keyword>
<evidence type="ECO:0000313" key="2">
    <source>
        <dbReference type="EMBL" id="KAF2853846.1"/>
    </source>
</evidence>
<dbReference type="AlphaFoldDB" id="A0A6A7BEC6"/>
<evidence type="ECO:0000256" key="1">
    <source>
        <dbReference type="SAM" id="MobiDB-lite"/>
    </source>
</evidence>
<dbReference type="EMBL" id="MU006294">
    <property type="protein sequence ID" value="KAF2853846.1"/>
    <property type="molecule type" value="Genomic_DNA"/>
</dbReference>
<protein>
    <submittedName>
        <fullName evidence="2">Uncharacterized protein</fullName>
    </submittedName>
</protein>
<reference evidence="2" key="1">
    <citation type="submission" date="2020-01" db="EMBL/GenBank/DDBJ databases">
        <authorList>
            <consortium name="DOE Joint Genome Institute"/>
            <person name="Haridas S."/>
            <person name="Albert R."/>
            <person name="Binder M."/>
            <person name="Bloem J."/>
            <person name="Labutti K."/>
            <person name="Salamov A."/>
            <person name="Andreopoulos B."/>
            <person name="Baker S.E."/>
            <person name="Barry K."/>
            <person name="Bills G."/>
            <person name="Bluhm B.H."/>
            <person name="Cannon C."/>
            <person name="Castanera R."/>
            <person name="Culley D.E."/>
            <person name="Daum C."/>
            <person name="Ezra D."/>
            <person name="Gonzalez J.B."/>
            <person name="Henrissat B."/>
            <person name="Kuo A."/>
            <person name="Liang C."/>
            <person name="Lipzen A."/>
            <person name="Lutzoni F."/>
            <person name="Magnuson J."/>
            <person name="Mondo S."/>
            <person name="Nolan M."/>
            <person name="Ohm R."/>
            <person name="Pangilinan J."/>
            <person name="Park H.-J."/>
            <person name="Ramirez L."/>
            <person name="Alfaro M."/>
            <person name="Sun H."/>
            <person name="Tritt A."/>
            <person name="Yoshinaga Y."/>
            <person name="Zwiers L.-H."/>
            <person name="Turgeon B.G."/>
            <person name="Goodwin S.B."/>
            <person name="Spatafora J.W."/>
            <person name="Crous P.W."/>
            <person name="Grigoriev I.V."/>
        </authorList>
    </citation>
    <scope>NUCLEOTIDE SEQUENCE</scope>
    <source>
        <strain evidence="2">IPT5</strain>
    </source>
</reference>
<proteinExistence type="predicted"/>
<evidence type="ECO:0000313" key="3">
    <source>
        <dbReference type="Proteomes" id="UP000799423"/>
    </source>
</evidence>
<accession>A0A6A7BEC6</accession>